<proteinExistence type="inferred from homology"/>
<feature type="region of interest" description="Disordered" evidence="12">
    <location>
        <begin position="237"/>
        <end position="258"/>
    </location>
</feature>
<comment type="similarity">
    <text evidence="2 10">Belongs to the membrane-bound acyltransferase family. Sterol o-acyltransferase subfamily.</text>
</comment>
<dbReference type="InterPro" id="IPR014371">
    <property type="entry name" value="Oat_ACAT_DAG_ARE"/>
</dbReference>
<keyword evidence="7 10" id="KW-0472">Membrane</keyword>
<dbReference type="GO" id="GO:0097038">
    <property type="term" value="C:perinuclear endoplasmic reticulum"/>
    <property type="evidence" value="ECO:0007669"/>
    <property type="project" value="EnsemblFungi"/>
</dbReference>
<evidence type="ECO:0000256" key="1">
    <source>
        <dbReference type="ARBA" id="ARBA00004477"/>
    </source>
</evidence>
<evidence type="ECO:0000256" key="4">
    <source>
        <dbReference type="ARBA" id="ARBA00022692"/>
    </source>
</evidence>
<dbReference type="GO" id="GO:0005789">
    <property type="term" value="C:endoplasmic reticulum membrane"/>
    <property type="evidence" value="ECO:0007669"/>
    <property type="project" value="UniProtKB-SubCell"/>
</dbReference>
<evidence type="ECO:0000256" key="5">
    <source>
        <dbReference type="ARBA" id="ARBA00022824"/>
    </source>
</evidence>
<dbReference type="PANTHER" id="PTHR10408">
    <property type="entry name" value="STEROL O-ACYLTRANSFERASE"/>
    <property type="match status" value="1"/>
</dbReference>
<name>A0A0G2JBP0_9EURO</name>
<feature type="transmembrane region" description="Helical" evidence="13">
    <location>
        <begin position="319"/>
        <end position="342"/>
    </location>
</feature>
<organism evidence="14 15">
    <name type="scientific">[Emmonsia] crescens</name>
    <dbReference type="NCBI Taxonomy" id="73230"/>
    <lineage>
        <taxon>Eukaryota</taxon>
        <taxon>Fungi</taxon>
        <taxon>Dikarya</taxon>
        <taxon>Ascomycota</taxon>
        <taxon>Pezizomycotina</taxon>
        <taxon>Eurotiomycetes</taxon>
        <taxon>Eurotiomycetidae</taxon>
        <taxon>Onygenales</taxon>
        <taxon>Ajellomycetaceae</taxon>
        <taxon>Emergomyces</taxon>
    </lineage>
</organism>
<dbReference type="PIRSF" id="PIRSF000439">
    <property type="entry name" value="Oat_ACAT_DAG_ARE"/>
    <property type="match status" value="1"/>
</dbReference>
<dbReference type="VEuPathDB" id="FungiDB:EMCG_06526"/>
<dbReference type="GO" id="GO:0008204">
    <property type="term" value="P:ergosterol metabolic process"/>
    <property type="evidence" value="ECO:0007669"/>
    <property type="project" value="TreeGrafter"/>
</dbReference>
<evidence type="ECO:0000256" key="7">
    <source>
        <dbReference type="ARBA" id="ARBA00023136"/>
    </source>
</evidence>
<evidence type="ECO:0000313" key="14">
    <source>
        <dbReference type="EMBL" id="KKZ67816.1"/>
    </source>
</evidence>
<comment type="function">
    <text evidence="9">Sterol O-acyltransferase that catalyzes the formation of stery esters.</text>
</comment>
<dbReference type="GO" id="GO:0140042">
    <property type="term" value="P:lipid droplet formation"/>
    <property type="evidence" value="ECO:0007669"/>
    <property type="project" value="EnsemblFungi"/>
</dbReference>
<feature type="transmembrane region" description="Helical" evidence="13">
    <location>
        <begin position="440"/>
        <end position="459"/>
    </location>
</feature>
<comment type="caution">
    <text evidence="14">The sequence shown here is derived from an EMBL/GenBank/DDBJ whole genome shotgun (WGS) entry which is preliminary data.</text>
</comment>
<accession>A0A0G2JBP0</accession>
<feature type="active site" evidence="11">
    <location>
        <position position="460"/>
    </location>
</feature>
<dbReference type="PANTHER" id="PTHR10408:SF9">
    <property type="entry name" value="STEROL O-ACYLTRANSFERASE 2-RELATED"/>
    <property type="match status" value="1"/>
</dbReference>
<dbReference type="Proteomes" id="UP000034164">
    <property type="component" value="Unassembled WGS sequence"/>
</dbReference>
<dbReference type="GO" id="GO:0032541">
    <property type="term" value="C:cortical endoplasmic reticulum"/>
    <property type="evidence" value="ECO:0007669"/>
    <property type="project" value="EnsemblFungi"/>
</dbReference>
<evidence type="ECO:0000256" key="6">
    <source>
        <dbReference type="ARBA" id="ARBA00022989"/>
    </source>
</evidence>
<dbReference type="Pfam" id="PF03062">
    <property type="entry name" value="MBOAT"/>
    <property type="match status" value="1"/>
</dbReference>
<keyword evidence="6 13" id="KW-1133">Transmembrane helix</keyword>
<evidence type="ECO:0000256" key="3">
    <source>
        <dbReference type="ARBA" id="ARBA00022679"/>
    </source>
</evidence>
<reference evidence="15" key="1">
    <citation type="journal article" date="2015" name="PLoS Genet.">
        <title>The dynamic genome and transcriptome of the human fungal pathogen Blastomyces and close relative Emmonsia.</title>
        <authorList>
            <person name="Munoz J.F."/>
            <person name="Gauthier G.M."/>
            <person name="Desjardins C.A."/>
            <person name="Gallo J.E."/>
            <person name="Holder J."/>
            <person name="Sullivan T.D."/>
            <person name="Marty A.J."/>
            <person name="Carmen J.C."/>
            <person name="Chen Z."/>
            <person name="Ding L."/>
            <person name="Gujja S."/>
            <person name="Magrini V."/>
            <person name="Misas E."/>
            <person name="Mitreva M."/>
            <person name="Priest M."/>
            <person name="Saif S."/>
            <person name="Whiston E.A."/>
            <person name="Young S."/>
            <person name="Zeng Q."/>
            <person name="Goldman W.E."/>
            <person name="Mardis E.R."/>
            <person name="Taylor J.W."/>
            <person name="McEwen J.G."/>
            <person name="Clay O.K."/>
            <person name="Klein B.S."/>
            <person name="Cuomo C.A."/>
        </authorList>
    </citation>
    <scope>NUCLEOTIDE SEQUENCE [LARGE SCALE GENOMIC DNA]</scope>
    <source>
        <strain evidence="15">UAMH 3008</strain>
    </source>
</reference>
<feature type="transmembrane region" description="Helical" evidence="13">
    <location>
        <begin position="500"/>
        <end position="522"/>
    </location>
</feature>
<dbReference type="GO" id="GO:0034737">
    <property type="term" value="F:ergosterol O-acyltransferase activity"/>
    <property type="evidence" value="ECO:0007669"/>
    <property type="project" value="TreeGrafter"/>
</dbReference>
<keyword evidence="8 10" id="KW-0012">Acyltransferase</keyword>
<dbReference type="AlphaFoldDB" id="A0A0G2JBP0"/>
<evidence type="ECO:0000256" key="11">
    <source>
        <dbReference type="PIRSR" id="PIRSR000439-1"/>
    </source>
</evidence>
<evidence type="ECO:0000256" key="8">
    <source>
        <dbReference type="ARBA" id="ARBA00023315"/>
    </source>
</evidence>
<feature type="transmembrane region" description="Helical" evidence="13">
    <location>
        <begin position="471"/>
        <end position="488"/>
    </location>
</feature>
<evidence type="ECO:0000256" key="10">
    <source>
        <dbReference type="PIRNR" id="PIRNR000439"/>
    </source>
</evidence>
<sequence length="523" mass="60407">MSRHANGGGAGTGILRPRVVRTKHQSEDHYLTPSASVDRMSLDLSSGRSTPIPEDAPPSVQSISCARKQIRAQARRRLFYSIEYKPRVSHFDPDSDYRDFRGFFSLFWVSLFIMVMTTVVRNIKDTGYPLRVQVWSLLSANVWQLGLAKMVKRRNDIAKLLSNRMAHFMGGVSNIFPSLPFLLHWTWTAQVFFILHTLTLLMKMHSYAFYNGHLSETEHRLSALDKPEPSSLSAAVRYPRSESLSMEESTESDNGTEYESKQTLFKLRSDLATELTSPLGQVSYPQNLTVYNYVDYLLCPTLCYELEYPRTKEIRWMEVFFKTLAIFGCIFLLTHVSEEFIVPVLDESGERMQCLSSKSEKILVLAETISMLLLPFMITFLLVFLVIFEYTLNAFAEITRFADRKFYADWWNSCDWLEFSREWNIPVHHFLRRHVYFSSLTRFSNSGAMFITFFVSSIGHELVMGCITKKIRGYGILAMMMQLPIVAFQRSKFVKGRKVFNNVCFWISMIIGLSLMCALYVLV</sequence>
<keyword evidence="5 10" id="KW-0256">Endoplasmic reticulum</keyword>
<gene>
    <name evidence="14" type="ORF">EMCG_06526</name>
</gene>
<evidence type="ECO:0000256" key="12">
    <source>
        <dbReference type="SAM" id="MobiDB-lite"/>
    </source>
</evidence>
<keyword evidence="4 13" id="KW-0812">Transmembrane</keyword>
<protein>
    <recommendedName>
        <fullName evidence="10">O-acyltransferase</fullName>
    </recommendedName>
</protein>
<evidence type="ECO:0000256" key="2">
    <source>
        <dbReference type="ARBA" id="ARBA00009010"/>
    </source>
</evidence>
<dbReference type="InterPro" id="IPR004299">
    <property type="entry name" value="MBOAT_fam"/>
</dbReference>
<dbReference type="OrthoDB" id="10039049at2759"/>
<feature type="transmembrane region" description="Helical" evidence="13">
    <location>
        <begin position="362"/>
        <end position="388"/>
    </location>
</feature>
<evidence type="ECO:0000256" key="13">
    <source>
        <dbReference type="SAM" id="Phobius"/>
    </source>
</evidence>
<evidence type="ECO:0000256" key="9">
    <source>
        <dbReference type="ARBA" id="ARBA00023568"/>
    </source>
</evidence>
<feature type="transmembrane region" description="Helical" evidence="13">
    <location>
        <begin position="103"/>
        <end position="120"/>
    </location>
</feature>
<dbReference type="EMBL" id="LCZI01000193">
    <property type="protein sequence ID" value="KKZ67816.1"/>
    <property type="molecule type" value="Genomic_DNA"/>
</dbReference>
<evidence type="ECO:0000313" key="15">
    <source>
        <dbReference type="Proteomes" id="UP000034164"/>
    </source>
</evidence>
<comment type="subcellular location">
    <subcellularLocation>
        <location evidence="1 10">Endoplasmic reticulum membrane</location>
        <topology evidence="1 10">Multi-pass membrane protein</topology>
    </subcellularLocation>
</comment>
<keyword evidence="3 10" id="KW-0808">Transferase</keyword>